<feature type="coiled-coil region" evidence="4">
    <location>
        <begin position="171"/>
        <end position="201"/>
    </location>
</feature>
<name>A0A7J7G4D1_CAMSI</name>
<dbReference type="PROSITE" id="PS00287">
    <property type="entry name" value="CYSTATIN"/>
    <property type="match status" value="1"/>
</dbReference>
<evidence type="ECO:0000313" key="7">
    <source>
        <dbReference type="Proteomes" id="UP000593564"/>
    </source>
</evidence>
<dbReference type="CDD" id="cd00042">
    <property type="entry name" value="CY"/>
    <property type="match status" value="1"/>
</dbReference>
<dbReference type="InterPro" id="IPR046350">
    <property type="entry name" value="Cystatin_sf"/>
</dbReference>
<evidence type="ECO:0000256" key="2">
    <source>
        <dbReference type="ARBA" id="ARBA00022704"/>
    </source>
</evidence>
<feature type="domain" description="Cystatin" evidence="5">
    <location>
        <begin position="41"/>
        <end position="138"/>
    </location>
</feature>
<dbReference type="Pfam" id="PF00031">
    <property type="entry name" value="Cystatin"/>
    <property type="match status" value="1"/>
</dbReference>
<dbReference type="SUPFAM" id="SSF54403">
    <property type="entry name" value="Cystatin/monellin"/>
    <property type="match status" value="1"/>
</dbReference>
<keyword evidence="4" id="KW-0175">Coiled coil</keyword>
<keyword evidence="1 3" id="KW-0646">Protease inhibitor</keyword>
<dbReference type="SMART" id="SM00043">
    <property type="entry name" value="CY"/>
    <property type="match status" value="1"/>
</dbReference>
<feature type="chain" id="PRO_5029946186" description="Cysteine proteinase inhibitor" evidence="3">
    <location>
        <begin position="26"/>
        <end position="201"/>
    </location>
</feature>
<keyword evidence="3" id="KW-0732">Signal</keyword>
<evidence type="ECO:0000256" key="4">
    <source>
        <dbReference type="SAM" id="Coils"/>
    </source>
</evidence>
<evidence type="ECO:0000256" key="1">
    <source>
        <dbReference type="ARBA" id="ARBA00022690"/>
    </source>
</evidence>
<dbReference type="EMBL" id="JACBKZ010000013">
    <property type="protein sequence ID" value="KAF5935603.1"/>
    <property type="molecule type" value="Genomic_DNA"/>
</dbReference>
<evidence type="ECO:0000313" key="6">
    <source>
        <dbReference type="EMBL" id="KAF5935603.1"/>
    </source>
</evidence>
<organism evidence="6 7">
    <name type="scientific">Camellia sinensis</name>
    <name type="common">Tea plant</name>
    <name type="synonym">Thea sinensis</name>
    <dbReference type="NCBI Taxonomy" id="4442"/>
    <lineage>
        <taxon>Eukaryota</taxon>
        <taxon>Viridiplantae</taxon>
        <taxon>Streptophyta</taxon>
        <taxon>Embryophyta</taxon>
        <taxon>Tracheophyta</taxon>
        <taxon>Spermatophyta</taxon>
        <taxon>Magnoliopsida</taxon>
        <taxon>eudicotyledons</taxon>
        <taxon>Gunneridae</taxon>
        <taxon>Pentapetalae</taxon>
        <taxon>asterids</taxon>
        <taxon>Ericales</taxon>
        <taxon>Theaceae</taxon>
        <taxon>Camellia</taxon>
    </lineage>
</organism>
<sequence length="201" mass="22327">MKVERSILLFCFSVAILVPAVVVVSQIQSQEEGFICSTNMATLGGIHDSHSSNQNTADIDNLARFAIQEHNKKENTLFEFVRVVKAQEQVVAGALHHITLEAVDAGKKKLYEAKEFKHAGDVGDTPALTPSDLGVKKDGHSPGWQAVPTHDPVVHDAAHHAVKTIQQRDSNLTLQEKIKELKAEKNELRDEKQRLKVEKER</sequence>
<evidence type="ECO:0000256" key="3">
    <source>
        <dbReference type="RuleBase" id="RU362130"/>
    </source>
</evidence>
<keyword evidence="2 3" id="KW-0789">Thiol protease inhibitor</keyword>
<reference evidence="7" key="1">
    <citation type="journal article" date="2020" name="Nat. Commun.">
        <title>Genome assembly of wild tea tree DASZ reveals pedigree and selection history of tea varieties.</title>
        <authorList>
            <person name="Zhang W."/>
            <person name="Zhang Y."/>
            <person name="Qiu H."/>
            <person name="Guo Y."/>
            <person name="Wan H."/>
            <person name="Zhang X."/>
            <person name="Scossa F."/>
            <person name="Alseekh S."/>
            <person name="Zhang Q."/>
            <person name="Wang P."/>
            <person name="Xu L."/>
            <person name="Schmidt M.H."/>
            <person name="Jia X."/>
            <person name="Li D."/>
            <person name="Zhu A."/>
            <person name="Guo F."/>
            <person name="Chen W."/>
            <person name="Ni D."/>
            <person name="Usadel B."/>
            <person name="Fernie A.R."/>
            <person name="Wen W."/>
        </authorList>
    </citation>
    <scope>NUCLEOTIDE SEQUENCE [LARGE SCALE GENOMIC DNA]</scope>
    <source>
        <strain evidence="7">cv. G240</strain>
    </source>
</reference>
<proteinExistence type="inferred from homology"/>
<dbReference type="Proteomes" id="UP000593564">
    <property type="component" value="Unassembled WGS sequence"/>
</dbReference>
<dbReference type="InterPro" id="IPR027214">
    <property type="entry name" value="Cystatin"/>
</dbReference>
<comment type="caution">
    <text evidence="6">The sequence shown here is derived from an EMBL/GenBank/DDBJ whole genome shotgun (WGS) entry which is preliminary data.</text>
</comment>
<dbReference type="GO" id="GO:0004869">
    <property type="term" value="F:cysteine-type endopeptidase inhibitor activity"/>
    <property type="evidence" value="ECO:0007669"/>
    <property type="project" value="UniProtKB-KW"/>
</dbReference>
<dbReference type="Gene3D" id="3.10.450.10">
    <property type="match status" value="1"/>
</dbReference>
<dbReference type="InterPro" id="IPR000010">
    <property type="entry name" value="Cystatin_dom"/>
</dbReference>
<dbReference type="PANTHER" id="PTHR11413">
    <property type="entry name" value="CYSTATIN FAMILY MEMBER"/>
    <property type="match status" value="1"/>
</dbReference>
<gene>
    <name evidence="6" type="ORF">HYC85_026732</name>
</gene>
<reference evidence="6 7" key="2">
    <citation type="submission" date="2020-07" db="EMBL/GenBank/DDBJ databases">
        <title>Genome assembly of wild tea tree DASZ reveals pedigree and selection history of tea varieties.</title>
        <authorList>
            <person name="Zhang W."/>
        </authorList>
    </citation>
    <scope>NUCLEOTIDE SEQUENCE [LARGE SCALE GENOMIC DNA]</scope>
    <source>
        <strain evidence="7">cv. G240</strain>
        <tissue evidence="6">Leaf</tissue>
    </source>
</reference>
<accession>A0A7J7G4D1</accession>
<protein>
    <recommendedName>
        <fullName evidence="3">Cysteine proteinase inhibitor</fullName>
    </recommendedName>
</protein>
<dbReference type="InterPro" id="IPR018073">
    <property type="entry name" value="Prot_inh_cystat_CS"/>
</dbReference>
<dbReference type="PANTHER" id="PTHR11413:SF103">
    <property type="entry name" value="CYSTEINE PROTEINASE INHIBITOR 12"/>
    <property type="match status" value="1"/>
</dbReference>
<feature type="signal peptide" evidence="3">
    <location>
        <begin position="1"/>
        <end position="25"/>
    </location>
</feature>
<keyword evidence="7" id="KW-1185">Reference proteome</keyword>
<comment type="similarity">
    <text evidence="3">Belongs to the cystatin family. Phytocystatin subfamily.</text>
</comment>
<evidence type="ECO:0000259" key="5">
    <source>
        <dbReference type="SMART" id="SM00043"/>
    </source>
</evidence>
<dbReference type="AlphaFoldDB" id="A0A7J7G4D1"/>